<name>M4SZU9_9CAUD</name>
<dbReference type="OrthoDB" id="19998at10239"/>
<evidence type="ECO:0000313" key="1">
    <source>
        <dbReference type="EMBL" id="AGH56089.1"/>
    </source>
</evidence>
<dbReference type="GeneID" id="15312189"/>
<evidence type="ECO:0000313" key="2">
    <source>
        <dbReference type="Proteomes" id="UP000203676"/>
    </source>
</evidence>
<dbReference type="RefSeq" id="YP_007877769.1">
    <property type="nucleotide sequence ID" value="NC_021072.1"/>
</dbReference>
<accession>M4SZU9</accession>
<organism evidence="1 2">
    <name type="scientific">Synechococcus phage Syn30</name>
    <dbReference type="NCBI Taxonomy" id="536474"/>
    <lineage>
        <taxon>Viruses</taxon>
        <taxon>Duplodnaviria</taxon>
        <taxon>Heunggongvirae</taxon>
        <taxon>Uroviricota</taxon>
        <taxon>Caudoviricetes</taxon>
        <taxon>Pantevenvirales</taxon>
        <taxon>Kyanoviridae</taxon>
        <taxon>Leucotheavirus</taxon>
        <taxon>Leucotheavirus syn30</taxon>
    </lineage>
</organism>
<dbReference type="Proteomes" id="UP000203676">
    <property type="component" value="Segment"/>
</dbReference>
<sequence>MPSGLGAALYMGTCSGHGKGSGSTAHPGHVGGMLSPCPHPPMRPDMGQVPIATQEPVTLWPPVAQLPAGPAVTNVLINKKVPIVDQDELTPHPTPTLHVTTSTGYKCLTTLSTPAWWLTDLGGARETAAGHPRKLVATTATVFVNKKRLGRFNDPFGVTPGTGPYGCLSKVAGSSPNVFVGA</sequence>
<dbReference type="KEGG" id="vg:15312189"/>
<protein>
    <submittedName>
        <fullName evidence="1">Uncharacterized protein</fullName>
    </submittedName>
</protein>
<keyword evidence="2" id="KW-1185">Reference proteome</keyword>
<reference evidence="1 2" key="1">
    <citation type="submission" date="2010-11" db="EMBL/GenBank/DDBJ databases">
        <title>The Genome Sequence of Cyanophage Syn30.</title>
        <authorList>
            <consortium name="The Broad Institute Genome Sequencing Platform"/>
            <person name="Henn M.R."/>
            <person name="Sullivan M.S."/>
            <person name="Osburne M.S."/>
            <person name="Levin J."/>
            <person name="Malboeuf C."/>
            <person name="Casali M."/>
            <person name="Russ C."/>
            <person name="Lennon N."/>
            <person name="Chapman S.B."/>
            <person name="Erlich R."/>
            <person name="Young S.K."/>
            <person name="Yandava C."/>
            <person name="Zeng Q."/>
            <person name="Alvarado L."/>
            <person name="Anderson S."/>
            <person name="Berlin A."/>
            <person name="Chen Z."/>
            <person name="Freedman E."/>
            <person name="Gellesch M."/>
            <person name="Goldberg J."/>
            <person name="Green L."/>
            <person name="Griggs A."/>
            <person name="Gujja S."/>
            <person name="Heilman E.R."/>
            <person name="Heiman D."/>
            <person name="Hollinger A."/>
            <person name="Howarth C."/>
            <person name="Larson L."/>
            <person name="Mehta T."/>
            <person name="Pearson M."/>
            <person name="Roberts A."/>
            <person name="Ryan E."/>
            <person name="Saif S."/>
            <person name="Shea T."/>
            <person name="Shenoy N."/>
            <person name="Sisk P."/>
            <person name="Stolte C."/>
            <person name="Sykes S."/>
            <person name="White J."/>
            <person name="Yu Q."/>
            <person name="Coleman M.L."/>
            <person name="Huang K.H."/>
            <person name="Weigele P.R."/>
            <person name="DeFrancesco A.S."/>
            <person name="Kern S.E."/>
            <person name="Thompson L.R."/>
            <person name="Fu R."/>
            <person name="Hombeck B."/>
            <person name="Chisholm S.W."/>
            <person name="Haas B."/>
            <person name="Nusbaum C."/>
            <person name="Birren B."/>
        </authorList>
    </citation>
    <scope>NUCLEOTIDE SEQUENCE [LARGE SCALE GENOMIC DNA]</scope>
    <source>
        <strain evidence="1 2">Syn30</strain>
    </source>
</reference>
<dbReference type="EMBL" id="HQ634189">
    <property type="protein sequence ID" value="AGH56089.1"/>
    <property type="molecule type" value="Genomic_DNA"/>
</dbReference>
<gene>
    <name evidence="1" type="ORF">CPRG_00005</name>
</gene>
<proteinExistence type="predicted"/>